<dbReference type="GO" id="GO:0004519">
    <property type="term" value="F:endonuclease activity"/>
    <property type="evidence" value="ECO:0007669"/>
    <property type="project" value="InterPro"/>
</dbReference>
<feature type="domain" description="Endonuclease NucS C-terminal" evidence="1">
    <location>
        <begin position="65"/>
        <end position="116"/>
    </location>
</feature>
<dbReference type="InterPro" id="IPR048301">
    <property type="entry name" value="NucS_C"/>
</dbReference>
<evidence type="ECO:0000259" key="1">
    <source>
        <dbReference type="Pfam" id="PF01939"/>
    </source>
</evidence>
<proteinExistence type="predicted"/>
<dbReference type="GO" id="GO:0003676">
    <property type="term" value="F:nucleic acid binding"/>
    <property type="evidence" value="ECO:0007669"/>
    <property type="project" value="InterPro"/>
</dbReference>
<dbReference type="InterPro" id="IPR011856">
    <property type="entry name" value="tRNA_endonuc-like_dom_sf"/>
</dbReference>
<evidence type="ECO:0000313" key="2">
    <source>
        <dbReference type="EMBL" id="SEA78329.1"/>
    </source>
</evidence>
<accession>A0A1H4E0N3</accession>
<name>A0A1H4E0N3_9FLAO</name>
<protein>
    <recommendedName>
        <fullName evidence="1">Endonuclease NucS C-terminal domain-containing protein</fullName>
    </recommendedName>
</protein>
<dbReference type="EMBL" id="FNQF01000021">
    <property type="protein sequence ID" value="SEA78329.1"/>
    <property type="molecule type" value="Genomic_DNA"/>
</dbReference>
<organism evidence="2 3">
    <name type="scientific">Psychroflexus halocasei</name>
    <dbReference type="NCBI Taxonomy" id="908615"/>
    <lineage>
        <taxon>Bacteria</taxon>
        <taxon>Pseudomonadati</taxon>
        <taxon>Bacteroidota</taxon>
        <taxon>Flavobacteriia</taxon>
        <taxon>Flavobacteriales</taxon>
        <taxon>Flavobacteriaceae</taxon>
        <taxon>Psychroflexus</taxon>
    </lineage>
</organism>
<dbReference type="STRING" id="908615.SAMN05421540_1211"/>
<dbReference type="Pfam" id="PF01939">
    <property type="entry name" value="NucS_C"/>
    <property type="match status" value="1"/>
</dbReference>
<sequence>MACGSTEKLAHFCTLLVIYTHVAHKLKKIELNKKMSTEIKTWEIIEGELKPISSTLTENGRKESEHLEQWIKTKPDILGNDILIIGEQVYTKSGPLDFLGIDNNGNLVIVELKREKLARLVLAQAIDYASDLSTWDIEKLSEICIAYTGDNLEDQLTAHFDDIKIDDITINQSQRLLLVGFAIEEPLSRMIEWLSTNFDMAINAIILNYVKTSNGAEILSRTVTIPEEIAKEKSNKKKFKIEMSDEPGEYEMAKLKEFLKSYFTKANYSSNRIKNVLLPALLTKKVLTRKQFKKEFVKANEADDESQAGYFIALISNQLGHAKKDYLRQIINYEYPDNHWTKDNFSLREGYRELVEELLTELKKASGQHRI</sequence>
<keyword evidence="3" id="KW-1185">Reference proteome</keyword>
<dbReference type="Proteomes" id="UP000198820">
    <property type="component" value="Unassembled WGS sequence"/>
</dbReference>
<reference evidence="2 3" key="1">
    <citation type="submission" date="2016-10" db="EMBL/GenBank/DDBJ databases">
        <authorList>
            <person name="de Groot N.N."/>
        </authorList>
    </citation>
    <scope>NUCLEOTIDE SEQUENCE [LARGE SCALE GENOMIC DNA]</scope>
    <source>
        <strain evidence="2 3">DSM 23581</strain>
    </source>
</reference>
<dbReference type="Gene3D" id="3.40.1350.10">
    <property type="match status" value="1"/>
</dbReference>
<evidence type="ECO:0000313" key="3">
    <source>
        <dbReference type="Proteomes" id="UP000198820"/>
    </source>
</evidence>
<gene>
    <name evidence="2" type="ORF">SAMN05421540_1211</name>
</gene>
<dbReference type="AlphaFoldDB" id="A0A1H4E0N3"/>